<dbReference type="RefSeq" id="WP_105333805.1">
    <property type="nucleotide sequence ID" value="NZ_PUHZ01000004.1"/>
</dbReference>
<dbReference type="Proteomes" id="UP000237819">
    <property type="component" value="Unassembled WGS sequence"/>
</dbReference>
<dbReference type="OrthoDB" id="255440at2"/>
<organism evidence="1 2">
    <name type="scientific">Blastopirellula marina</name>
    <dbReference type="NCBI Taxonomy" id="124"/>
    <lineage>
        <taxon>Bacteria</taxon>
        <taxon>Pseudomonadati</taxon>
        <taxon>Planctomycetota</taxon>
        <taxon>Planctomycetia</taxon>
        <taxon>Pirellulales</taxon>
        <taxon>Pirellulaceae</taxon>
        <taxon>Blastopirellula</taxon>
    </lineage>
</organism>
<protein>
    <submittedName>
        <fullName evidence="1">Uncharacterized protein</fullName>
    </submittedName>
</protein>
<gene>
    <name evidence="1" type="ORF">C5Y93_02470</name>
</gene>
<sequence>MTSVELEYRPLRAPRSHGSALIEPTAAAAVALLKSRSSAPAEPAVDIAGLSLGDLSQVARRELIELASRYTFAYRPPFDLPGDDAPIVMAGHQPGLFHPGVWFKNFLLDSVSRASGATPINLIVDNDTIASPAIAVPEVDSLGTWNQQRIAFDQASPPIAWEERTILDRELFAQFGDQVAAAIRPLVDRPLIASYWPRVLAAAATTDNIGRCFAQARHQQEADWGLQTLEVPLSQVYQTSSFLRFALRMWQDAPSFSAVYNRAIDEYRRLHKIRSANHPAPHLAQEGDWTETPLWIWTKSDPRRRGLFVAQTSDGFRLSDRGELDFKIPADVTGAIAALQTMQSEVRLRPRALLTTMYARLVLSDLFIHGIGGAKYDQVTDLIIRRFFGVAPREIVAATATVHLPIARTRTDQEDLAQIARLMRDLRFNPDRHLGDDQRTPEITQLVAEKQDWLADDQPSHLAARHRALQRINSALQPRVTARREQLERQLADGKREARNDAIAFSREYSFSLFPEKSLQTLLLDLSAVAP</sequence>
<evidence type="ECO:0000313" key="2">
    <source>
        <dbReference type="Proteomes" id="UP000237819"/>
    </source>
</evidence>
<comment type="caution">
    <text evidence="1">The sequence shown here is derived from an EMBL/GenBank/DDBJ whole genome shotgun (WGS) entry which is preliminary data.</text>
</comment>
<reference evidence="1 2" key="1">
    <citation type="submission" date="2018-02" db="EMBL/GenBank/DDBJ databases">
        <title>Comparative genomes isolates from brazilian mangrove.</title>
        <authorList>
            <person name="Araujo J.E."/>
            <person name="Taketani R.G."/>
            <person name="Silva M.C.P."/>
            <person name="Loureco M.V."/>
            <person name="Andreote F.D."/>
        </authorList>
    </citation>
    <scope>NUCLEOTIDE SEQUENCE [LARGE SCALE GENOMIC DNA]</scope>
    <source>
        <strain evidence="1 2">Nap-Phe MGV</strain>
    </source>
</reference>
<proteinExistence type="predicted"/>
<accession>A0A2S8GU01</accession>
<dbReference type="AlphaFoldDB" id="A0A2S8GU01"/>
<name>A0A2S8GU01_9BACT</name>
<dbReference type="EMBL" id="PUHZ01000004">
    <property type="protein sequence ID" value="PQO47544.1"/>
    <property type="molecule type" value="Genomic_DNA"/>
</dbReference>
<evidence type="ECO:0000313" key="1">
    <source>
        <dbReference type="EMBL" id="PQO47544.1"/>
    </source>
</evidence>